<dbReference type="GO" id="GO:0016491">
    <property type="term" value="F:oxidoreductase activity"/>
    <property type="evidence" value="ECO:0007669"/>
    <property type="project" value="UniProtKB-KW"/>
</dbReference>
<dbReference type="PRINTS" id="PR00411">
    <property type="entry name" value="PNDRDTASEI"/>
</dbReference>
<proteinExistence type="predicted"/>
<dbReference type="EMBL" id="MELK01000021">
    <property type="protein sequence ID" value="OFW58552.1"/>
    <property type="molecule type" value="Genomic_DNA"/>
</dbReference>
<evidence type="ECO:0000313" key="3">
    <source>
        <dbReference type="EMBL" id="OFW58552.1"/>
    </source>
</evidence>
<dbReference type="InterPro" id="IPR036188">
    <property type="entry name" value="FAD/NAD-bd_sf"/>
</dbReference>
<dbReference type="PRINTS" id="PR00368">
    <property type="entry name" value="FADPNR"/>
</dbReference>
<dbReference type="AlphaFoldDB" id="A0A1F2WNX4"/>
<evidence type="ECO:0000313" key="4">
    <source>
        <dbReference type="Proteomes" id="UP000177876"/>
    </source>
</evidence>
<evidence type="ECO:0000256" key="1">
    <source>
        <dbReference type="ARBA" id="ARBA00023002"/>
    </source>
</evidence>
<protein>
    <submittedName>
        <fullName evidence="3">Pyridine nucleotide-disulfide oxidoreductase</fullName>
    </submittedName>
</protein>
<dbReference type="PANTHER" id="PTHR42949">
    <property type="entry name" value="ANAEROBIC GLYCEROL-3-PHOSPHATE DEHYDROGENASE SUBUNIT B"/>
    <property type="match status" value="1"/>
</dbReference>
<sequence>MKEVRRPDVAVIGAGPAGLGAALAAHEAGLRDVMVIERDVDLGGILPQCIHDGFGSIVFKEVLTGPQYAQRFIDEIAKTDIEIKLDTMVLDLSPDRHIKAVNSKEGVIEIEPKSVVLAMGCRERTRHQIMIPGYRPAGVLCAGAAQRDLNIEGIIPGIRVAILGSGDIGLIMARRFTLEGIEVEGVYEIMDHPGGLTRNVVQCLNDYDIPLHLSHTVTFIHGRKRVEGVTVCEVGDDLKPLKARERLIPCDTLVLSVGLIPENELSKKAGVKLDEATGGPVVDGMMETSAEGIFACGNVVNVFDLVDYVTQSARTAGEAAAKYVMGKRKREARPIKVIPGKNVKFVVPQYLNNLEEAVNLYFRVEHPERAVNIRVSANGRLLARRKAKMVRPPEMIHADIPAGKFAEAGDITSLVVDVVGDEE</sequence>
<reference evidence="3 4" key="1">
    <citation type="journal article" date="2016" name="Nat. Commun.">
        <title>Thousands of microbial genomes shed light on interconnected biogeochemical processes in an aquifer system.</title>
        <authorList>
            <person name="Anantharaman K."/>
            <person name="Brown C.T."/>
            <person name="Hug L.A."/>
            <person name="Sharon I."/>
            <person name="Castelle C.J."/>
            <person name="Probst A.J."/>
            <person name="Thomas B.C."/>
            <person name="Singh A."/>
            <person name="Wilkins M.J."/>
            <person name="Karaoz U."/>
            <person name="Brodie E.L."/>
            <person name="Williams K.H."/>
            <person name="Hubbard S.S."/>
            <person name="Banfield J.F."/>
        </authorList>
    </citation>
    <scope>NUCLEOTIDE SEQUENCE [LARGE SCALE GENOMIC DNA]</scope>
</reference>
<dbReference type="PANTHER" id="PTHR42949:SF3">
    <property type="entry name" value="ANAEROBIC GLYCEROL-3-PHOSPHATE DEHYDROGENASE SUBUNIT B"/>
    <property type="match status" value="1"/>
</dbReference>
<dbReference type="SUPFAM" id="SSF51905">
    <property type="entry name" value="FAD/NAD(P)-binding domain"/>
    <property type="match status" value="1"/>
</dbReference>
<organism evidence="3 4">
    <name type="scientific">Candidatus Solincola sediminis</name>
    <dbReference type="NCBI Taxonomy" id="1797199"/>
    <lineage>
        <taxon>Bacteria</taxon>
        <taxon>Bacillati</taxon>
        <taxon>Actinomycetota</taxon>
        <taxon>Candidatus Geothermincolia</taxon>
        <taxon>Candidatus Geothermincolales</taxon>
        <taxon>Candidatus Geothermincolaceae</taxon>
        <taxon>Candidatus Solincola</taxon>
    </lineage>
</organism>
<dbReference type="STRING" id="1797197.A2Y75_10215"/>
<evidence type="ECO:0000259" key="2">
    <source>
        <dbReference type="Pfam" id="PF07992"/>
    </source>
</evidence>
<dbReference type="Proteomes" id="UP000177876">
    <property type="component" value="Unassembled WGS sequence"/>
</dbReference>
<dbReference type="Gene3D" id="3.50.50.60">
    <property type="entry name" value="FAD/NAD(P)-binding domain"/>
    <property type="match status" value="2"/>
</dbReference>
<accession>A0A1F2WNX4</accession>
<name>A0A1F2WNX4_9ACTN</name>
<keyword evidence="1" id="KW-0560">Oxidoreductase</keyword>
<comment type="caution">
    <text evidence="3">The sequence shown here is derived from an EMBL/GenBank/DDBJ whole genome shotgun (WGS) entry which is preliminary data.</text>
</comment>
<dbReference type="InterPro" id="IPR051691">
    <property type="entry name" value="Metab_Enz_Cyan_OpOx_G3PDH"/>
</dbReference>
<gene>
    <name evidence="3" type="ORF">A2Y75_10215</name>
</gene>
<feature type="domain" description="FAD/NAD(P)-binding" evidence="2">
    <location>
        <begin position="8"/>
        <end position="307"/>
    </location>
</feature>
<dbReference type="Pfam" id="PF07992">
    <property type="entry name" value="Pyr_redox_2"/>
    <property type="match status" value="1"/>
</dbReference>
<dbReference type="InterPro" id="IPR023753">
    <property type="entry name" value="FAD/NAD-binding_dom"/>
</dbReference>